<name>A0A9P6BXJ3_9AGAR</name>
<dbReference type="Pfam" id="PF20236">
    <property type="entry name" value="DUF6593"/>
    <property type="match status" value="1"/>
</dbReference>
<evidence type="ECO:0000313" key="2">
    <source>
        <dbReference type="EMBL" id="KAF9444066.1"/>
    </source>
</evidence>
<sequence length="153" mass="17442">MILTFSKRSVSDAVLTRNGDPLYYLFTSGFTTEIKKRDQSTQEAISMACIEYDAFSTTTLVRLWGARVIIDDKKFFSLYKWKVKLGHKLKLVTMGRTDREVAATFDSGSLGIFSKPQPMSVTITDKYLHLLDEIITTLIYLSLELRQSDDPPE</sequence>
<dbReference type="InterPro" id="IPR046528">
    <property type="entry name" value="DUF6593"/>
</dbReference>
<evidence type="ECO:0000313" key="3">
    <source>
        <dbReference type="Proteomes" id="UP000807342"/>
    </source>
</evidence>
<reference evidence="2" key="1">
    <citation type="submission" date="2020-11" db="EMBL/GenBank/DDBJ databases">
        <authorList>
            <consortium name="DOE Joint Genome Institute"/>
            <person name="Ahrendt S."/>
            <person name="Riley R."/>
            <person name="Andreopoulos W."/>
            <person name="Labutti K."/>
            <person name="Pangilinan J."/>
            <person name="Ruiz-Duenas F.J."/>
            <person name="Barrasa J.M."/>
            <person name="Sanchez-Garcia M."/>
            <person name="Camarero S."/>
            <person name="Miyauchi S."/>
            <person name="Serrano A."/>
            <person name="Linde D."/>
            <person name="Babiker R."/>
            <person name="Drula E."/>
            <person name="Ayuso-Fernandez I."/>
            <person name="Pacheco R."/>
            <person name="Padilla G."/>
            <person name="Ferreira P."/>
            <person name="Barriuso J."/>
            <person name="Kellner H."/>
            <person name="Castanera R."/>
            <person name="Alfaro M."/>
            <person name="Ramirez L."/>
            <person name="Pisabarro A.G."/>
            <person name="Kuo A."/>
            <person name="Tritt A."/>
            <person name="Lipzen A."/>
            <person name="He G."/>
            <person name="Yan M."/>
            <person name="Ng V."/>
            <person name="Cullen D."/>
            <person name="Martin F."/>
            <person name="Rosso M.-N."/>
            <person name="Henrissat B."/>
            <person name="Hibbett D."/>
            <person name="Martinez A.T."/>
            <person name="Grigoriev I.V."/>
        </authorList>
    </citation>
    <scope>NUCLEOTIDE SEQUENCE</scope>
    <source>
        <strain evidence="2">MF-IS2</strain>
    </source>
</reference>
<comment type="caution">
    <text evidence="2">The sequence shown here is derived from an EMBL/GenBank/DDBJ whole genome shotgun (WGS) entry which is preliminary data.</text>
</comment>
<proteinExistence type="predicted"/>
<dbReference type="Proteomes" id="UP000807342">
    <property type="component" value="Unassembled WGS sequence"/>
</dbReference>
<feature type="domain" description="DUF6593" evidence="1">
    <location>
        <begin position="13"/>
        <end position="146"/>
    </location>
</feature>
<protein>
    <recommendedName>
        <fullName evidence="1">DUF6593 domain-containing protein</fullName>
    </recommendedName>
</protein>
<organism evidence="2 3">
    <name type="scientific">Macrolepiota fuliginosa MF-IS2</name>
    <dbReference type="NCBI Taxonomy" id="1400762"/>
    <lineage>
        <taxon>Eukaryota</taxon>
        <taxon>Fungi</taxon>
        <taxon>Dikarya</taxon>
        <taxon>Basidiomycota</taxon>
        <taxon>Agaricomycotina</taxon>
        <taxon>Agaricomycetes</taxon>
        <taxon>Agaricomycetidae</taxon>
        <taxon>Agaricales</taxon>
        <taxon>Agaricineae</taxon>
        <taxon>Agaricaceae</taxon>
        <taxon>Macrolepiota</taxon>
    </lineage>
</organism>
<keyword evidence="3" id="KW-1185">Reference proteome</keyword>
<dbReference type="EMBL" id="MU151408">
    <property type="protein sequence ID" value="KAF9444066.1"/>
    <property type="molecule type" value="Genomic_DNA"/>
</dbReference>
<evidence type="ECO:0000259" key="1">
    <source>
        <dbReference type="Pfam" id="PF20236"/>
    </source>
</evidence>
<gene>
    <name evidence="2" type="ORF">P691DRAFT_787181</name>
</gene>
<accession>A0A9P6BXJ3</accession>
<dbReference type="AlphaFoldDB" id="A0A9P6BXJ3"/>
<dbReference type="OrthoDB" id="3021178at2759"/>